<dbReference type="GO" id="GO:0042910">
    <property type="term" value="F:xenobiotic transmembrane transporter activity"/>
    <property type="evidence" value="ECO:0007669"/>
    <property type="project" value="InterPro"/>
</dbReference>
<dbReference type="PANTHER" id="PTHR43298:SF2">
    <property type="entry name" value="FMN_FAD EXPORTER YEEO-RELATED"/>
    <property type="match status" value="1"/>
</dbReference>
<evidence type="ECO:0000256" key="2">
    <source>
        <dbReference type="SAM" id="Phobius"/>
    </source>
</evidence>
<gene>
    <name evidence="3" type="ORF">ENX73_01010</name>
</gene>
<dbReference type="AlphaFoldDB" id="A0A7V3RDQ8"/>
<accession>A0A7V3RDQ8</accession>
<evidence type="ECO:0000256" key="1">
    <source>
        <dbReference type="ARBA" id="ARBA00022448"/>
    </source>
</evidence>
<dbReference type="EMBL" id="DTPE01000044">
    <property type="protein sequence ID" value="HGE74691.1"/>
    <property type="molecule type" value="Genomic_DNA"/>
</dbReference>
<comment type="caution">
    <text evidence="3">The sequence shown here is derived from an EMBL/GenBank/DDBJ whole genome shotgun (WGS) entry which is preliminary data.</text>
</comment>
<dbReference type="GO" id="GO:0005886">
    <property type="term" value="C:plasma membrane"/>
    <property type="evidence" value="ECO:0007669"/>
    <property type="project" value="TreeGrafter"/>
</dbReference>
<keyword evidence="2" id="KW-1133">Transmembrane helix</keyword>
<evidence type="ECO:0000313" key="3">
    <source>
        <dbReference type="EMBL" id="HGE74691.1"/>
    </source>
</evidence>
<feature type="transmembrane region" description="Helical" evidence="2">
    <location>
        <begin position="151"/>
        <end position="171"/>
    </location>
</feature>
<dbReference type="Pfam" id="PF01554">
    <property type="entry name" value="MatE"/>
    <property type="match status" value="1"/>
</dbReference>
<reference evidence="3" key="1">
    <citation type="journal article" date="2020" name="mSystems">
        <title>Genome- and Community-Level Interaction Insights into Carbon Utilization and Element Cycling Functions of Hydrothermarchaeota in Hydrothermal Sediment.</title>
        <authorList>
            <person name="Zhou Z."/>
            <person name="Liu Y."/>
            <person name="Xu W."/>
            <person name="Pan J."/>
            <person name="Luo Z.H."/>
            <person name="Li M."/>
        </authorList>
    </citation>
    <scope>NUCLEOTIDE SEQUENCE [LARGE SCALE GENOMIC DNA]</scope>
    <source>
        <strain evidence="3">SpSt-966</strain>
    </source>
</reference>
<keyword evidence="2" id="KW-0472">Membrane</keyword>
<protein>
    <recommendedName>
        <fullName evidence="4">MATE family efflux transporter</fullName>
    </recommendedName>
</protein>
<dbReference type="PANTHER" id="PTHR43298">
    <property type="entry name" value="MULTIDRUG RESISTANCE PROTEIN NORM-RELATED"/>
    <property type="match status" value="1"/>
</dbReference>
<evidence type="ECO:0008006" key="4">
    <source>
        <dbReference type="Google" id="ProtNLM"/>
    </source>
</evidence>
<organism evidence="3">
    <name type="scientific">Mesoaciditoga lauensis</name>
    <dbReference type="NCBI Taxonomy" id="1495039"/>
    <lineage>
        <taxon>Bacteria</taxon>
        <taxon>Thermotogati</taxon>
        <taxon>Thermotogota</taxon>
        <taxon>Thermotogae</taxon>
        <taxon>Mesoaciditogales</taxon>
        <taxon>Mesoaciditogaceae</taxon>
        <taxon>Mesoaciditoga</taxon>
    </lineage>
</organism>
<keyword evidence="2" id="KW-0812">Transmembrane</keyword>
<name>A0A7V3RDQ8_9BACT</name>
<dbReference type="InterPro" id="IPR050222">
    <property type="entry name" value="MATE_MdtK"/>
</dbReference>
<dbReference type="InterPro" id="IPR002528">
    <property type="entry name" value="MATE_fam"/>
</dbReference>
<proteinExistence type="predicted"/>
<sequence>MYGADLIAALGIVNNIRSISFTLGSSMNMSTSTMVGQNIGAKKIERLKKIILTSIWIGELLIAGYVFALFFFGPQITYFFTPNDNVASMGGLMMKFFAINEVFFIIAMIGYGVLIGGGLTKTTMMIGIISDWCILAPLVFIFSLMHLGWEFLIFSFVVQSVAMAFLSMIEVKRGKWMERRI</sequence>
<feature type="transmembrane region" description="Helical" evidence="2">
    <location>
        <begin position="50"/>
        <end position="72"/>
    </location>
</feature>
<keyword evidence="1" id="KW-0813">Transport</keyword>
<feature type="transmembrane region" description="Helical" evidence="2">
    <location>
        <begin position="92"/>
        <end position="114"/>
    </location>
</feature>
<feature type="transmembrane region" description="Helical" evidence="2">
    <location>
        <begin position="126"/>
        <end position="145"/>
    </location>
</feature>
<dbReference type="GO" id="GO:0015297">
    <property type="term" value="F:antiporter activity"/>
    <property type="evidence" value="ECO:0007669"/>
    <property type="project" value="InterPro"/>
</dbReference>